<dbReference type="Proteomes" id="UP001162501">
    <property type="component" value="Chromosome 21"/>
</dbReference>
<reference evidence="1" key="2">
    <citation type="submission" date="2025-03" db="EMBL/GenBank/DDBJ databases">
        <authorList>
            <consortium name="ELIXIR-Norway"/>
            <consortium name="Elixir Norway"/>
        </authorList>
    </citation>
    <scope>NUCLEOTIDE SEQUENCE</scope>
</reference>
<organism evidence="1 2">
    <name type="scientific">Rangifer tarandus platyrhynchus</name>
    <name type="common">Svalbard reindeer</name>
    <dbReference type="NCBI Taxonomy" id="3082113"/>
    <lineage>
        <taxon>Eukaryota</taxon>
        <taxon>Metazoa</taxon>
        <taxon>Chordata</taxon>
        <taxon>Craniata</taxon>
        <taxon>Vertebrata</taxon>
        <taxon>Euteleostomi</taxon>
        <taxon>Mammalia</taxon>
        <taxon>Eutheria</taxon>
        <taxon>Laurasiatheria</taxon>
        <taxon>Artiodactyla</taxon>
        <taxon>Ruminantia</taxon>
        <taxon>Pecora</taxon>
        <taxon>Cervidae</taxon>
        <taxon>Odocoileinae</taxon>
        <taxon>Rangifer</taxon>
    </lineage>
</organism>
<evidence type="ECO:0000313" key="1">
    <source>
        <dbReference type="EMBL" id="CAN0051388.1"/>
    </source>
</evidence>
<gene>
    <name evidence="1" type="ORF">MRATA1EN22A_LOCUS11295</name>
</gene>
<name>A0AC59YX33_RANTA</name>
<protein>
    <submittedName>
        <fullName evidence="1">Uncharacterized protein</fullName>
    </submittedName>
</protein>
<accession>A0AC59YX33</accession>
<dbReference type="EMBL" id="OX596105">
    <property type="protein sequence ID" value="CAN0051388.1"/>
    <property type="molecule type" value="Genomic_DNA"/>
</dbReference>
<evidence type="ECO:0000313" key="2">
    <source>
        <dbReference type="Proteomes" id="UP001162501"/>
    </source>
</evidence>
<sequence>MGPGSAFRVSILVAGEGVSMCAYAYGCTRTCSYKPVYMCRRLQSIAVHGHKCLWVGLLFRPAGSLERGSWQAASPCSGAEMRWSNGEGHRGEWGGLGRLAQGRGGPFKLPAGRCY</sequence>
<reference evidence="1" key="1">
    <citation type="submission" date="2023-05" db="EMBL/GenBank/DDBJ databases">
        <authorList>
            <consortium name="ELIXIR-Norway"/>
        </authorList>
    </citation>
    <scope>NUCLEOTIDE SEQUENCE</scope>
</reference>
<proteinExistence type="predicted"/>